<comment type="similarity">
    <text evidence="1 2">Belongs to the anti-sigma-factor antagonist family.</text>
</comment>
<dbReference type="PANTHER" id="PTHR33495">
    <property type="entry name" value="ANTI-SIGMA FACTOR ANTAGONIST TM_1081-RELATED-RELATED"/>
    <property type="match status" value="1"/>
</dbReference>
<dbReference type="PROSITE" id="PS50801">
    <property type="entry name" value="STAS"/>
    <property type="match status" value="1"/>
</dbReference>
<organism evidence="4 5">
    <name type="scientific">Nocardia transvalensis</name>
    <dbReference type="NCBI Taxonomy" id="37333"/>
    <lineage>
        <taxon>Bacteria</taxon>
        <taxon>Bacillati</taxon>
        <taxon>Actinomycetota</taxon>
        <taxon>Actinomycetes</taxon>
        <taxon>Mycobacteriales</taxon>
        <taxon>Nocardiaceae</taxon>
        <taxon>Nocardia</taxon>
    </lineage>
</organism>
<keyword evidence="5" id="KW-1185">Reference proteome</keyword>
<dbReference type="NCBIfam" id="TIGR00377">
    <property type="entry name" value="ant_ant_sig"/>
    <property type="match status" value="1"/>
</dbReference>
<evidence type="ECO:0000313" key="5">
    <source>
        <dbReference type="Proteomes" id="UP000540412"/>
    </source>
</evidence>
<dbReference type="InterPro" id="IPR036513">
    <property type="entry name" value="STAS_dom_sf"/>
</dbReference>
<comment type="caution">
    <text evidence="4">The sequence shown here is derived from an EMBL/GenBank/DDBJ whole genome shotgun (WGS) entry which is preliminary data.</text>
</comment>
<evidence type="ECO:0000313" key="4">
    <source>
        <dbReference type="EMBL" id="MBB5916191.1"/>
    </source>
</evidence>
<feature type="domain" description="STAS" evidence="3">
    <location>
        <begin position="1"/>
        <end position="99"/>
    </location>
</feature>
<evidence type="ECO:0000256" key="1">
    <source>
        <dbReference type="ARBA" id="ARBA00009013"/>
    </source>
</evidence>
<dbReference type="Proteomes" id="UP000540412">
    <property type="component" value="Unassembled WGS sequence"/>
</dbReference>
<evidence type="ECO:0000259" key="3">
    <source>
        <dbReference type="PROSITE" id="PS50801"/>
    </source>
</evidence>
<dbReference type="PANTHER" id="PTHR33495:SF2">
    <property type="entry name" value="ANTI-SIGMA FACTOR ANTAGONIST TM_1081-RELATED"/>
    <property type="match status" value="1"/>
</dbReference>
<dbReference type="InterPro" id="IPR002645">
    <property type="entry name" value="STAS_dom"/>
</dbReference>
<sequence>MSVGAAVVVIAAGEVDILTASRLREAVDAAVRCGPRTVVVDLSEVGFFDSSGLNVLLRTARDSVELRVIGSHPVRRLIEITGLSDTIRLIDHLDEATGP</sequence>
<protein>
    <recommendedName>
        <fullName evidence="2">Anti-sigma factor antagonist</fullName>
    </recommendedName>
</protein>
<proteinExistence type="inferred from homology"/>
<dbReference type="GO" id="GO:0043856">
    <property type="term" value="F:anti-sigma factor antagonist activity"/>
    <property type="evidence" value="ECO:0007669"/>
    <property type="project" value="InterPro"/>
</dbReference>
<accession>A0A7W9PHJ9</accession>
<gene>
    <name evidence="4" type="ORF">BJY24_005103</name>
</gene>
<dbReference type="SUPFAM" id="SSF52091">
    <property type="entry name" value="SpoIIaa-like"/>
    <property type="match status" value="1"/>
</dbReference>
<dbReference type="InterPro" id="IPR003658">
    <property type="entry name" value="Anti-sigma_ant"/>
</dbReference>
<dbReference type="EMBL" id="JACHIT010000002">
    <property type="protein sequence ID" value="MBB5916191.1"/>
    <property type="molecule type" value="Genomic_DNA"/>
</dbReference>
<reference evidence="4 5" key="1">
    <citation type="submission" date="2020-08" db="EMBL/GenBank/DDBJ databases">
        <title>Sequencing the genomes of 1000 actinobacteria strains.</title>
        <authorList>
            <person name="Klenk H.-P."/>
        </authorList>
    </citation>
    <scope>NUCLEOTIDE SEQUENCE [LARGE SCALE GENOMIC DNA]</scope>
    <source>
        <strain evidence="4 5">DSM 43582</strain>
    </source>
</reference>
<dbReference type="AlphaFoldDB" id="A0A7W9PHJ9"/>
<name>A0A7W9PHJ9_9NOCA</name>
<dbReference type="Gene3D" id="3.30.750.24">
    <property type="entry name" value="STAS domain"/>
    <property type="match status" value="1"/>
</dbReference>
<evidence type="ECO:0000256" key="2">
    <source>
        <dbReference type="RuleBase" id="RU003749"/>
    </source>
</evidence>
<dbReference type="CDD" id="cd07043">
    <property type="entry name" value="STAS_anti-anti-sigma_factors"/>
    <property type="match status" value="1"/>
</dbReference>
<dbReference type="Pfam" id="PF01740">
    <property type="entry name" value="STAS"/>
    <property type="match status" value="1"/>
</dbReference>